<comment type="caution">
    <text evidence="1">The sequence shown here is derived from an EMBL/GenBank/DDBJ whole genome shotgun (WGS) entry which is preliminary data.</text>
</comment>
<accession>A0ABT5LGY6</accession>
<dbReference type="EMBL" id="JAQRFI010000022">
    <property type="protein sequence ID" value="MDC9589848.1"/>
    <property type="molecule type" value="Genomic_DNA"/>
</dbReference>
<proteinExistence type="predicted"/>
<evidence type="ECO:0000313" key="1">
    <source>
        <dbReference type="EMBL" id="MDC9589848.1"/>
    </source>
</evidence>
<organism evidence="1 2">
    <name type="scientific">Xenorhabdus yunnanensis</name>
    <dbReference type="NCBI Taxonomy" id="3025878"/>
    <lineage>
        <taxon>Bacteria</taxon>
        <taxon>Pseudomonadati</taxon>
        <taxon>Pseudomonadota</taxon>
        <taxon>Gammaproteobacteria</taxon>
        <taxon>Enterobacterales</taxon>
        <taxon>Morganellaceae</taxon>
        <taxon>Xenorhabdus</taxon>
    </lineage>
</organism>
<dbReference type="Proteomes" id="UP001217178">
    <property type="component" value="Unassembled WGS sequence"/>
</dbReference>
<evidence type="ECO:0000313" key="2">
    <source>
        <dbReference type="Proteomes" id="UP001217178"/>
    </source>
</evidence>
<reference evidence="1 2" key="1">
    <citation type="submission" date="2023-02" db="EMBL/GenBank/DDBJ databases">
        <title>Entomopathogenic bacteria.</title>
        <authorList>
            <person name="Machado R.A."/>
        </authorList>
    </citation>
    <scope>NUCLEOTIDE SEQUENCE [LARGE SCALE GENOMIC DNA]</scope>
    <source>
        <strain evidence="1 2">XENO-10</strain>
    </source>
</reference>
<sequence length="186" mass="20282">INSDPPSIVSWSINGIYAPLAFDSNAFKVYQGYDVYLNLSKKAGNTLTLEEDGLFSSINTDGKLFFDNKSFAGTGTKDDPYRVNVLASSNSLLHMTSNGLEVPINFVSPLDSSGFPDNNVRLTISQKAGNSLTLESDGLYVVPALKGRTSFMSYLDATSSTTEIWKTVNQIIQLLHEANIVNINDK</sequence>
<keyword evidence="2" id="KW-1185">Reference proteome</keyword>
<feature type="non-terminal residue" evidence="1">
    <location>
        <position position="1"/>
    </location>
</feature>
<dbReference type="RefSeq" id="WP_273555164.1">
    <property type="nucleotide sequence ID" value="NZ_JAQRFI010000022.1"/>
</dbReference>
<protein>
    <submittedName>
        <fullName evidence="1">Uncharacterized protein</fullName>
    </submittedName>
</protein>
<gene>
    <name evidence="1" type="ORF">PSI23_11190</name>
</gene>
<name>A0ABT5LGY6_9GAMM</name>